<accession>A0ABU7T9S6</accession>
<keyword evidence="2" id="KW-0732">Signal</keyword>
<protein>
    <submittedName>
        <fullName evidence="3">Uncharacterized protein</fullName>
    </submittedName>
</protein>
<evidence type="ECO:0000313" key="4">
    <source>
        <dbReference type="Proteomes" id="UP001349262"/>
    </source>
</evidence>
<feature type="chain" id="PRO_5045845023" evidence="2">
    <location>
        <begin position="21"/>
        <end position="86"/>
    </location>
</feature>
<keyword evidence="4" id="KW-1185">Reference proteome</keyword>
<sequence length="86" mass="8478">MSTRLAAAALALSLAAPATAALAQGSPHAAHPAGQSVYILNDDDVDVDVTGAITPRSPDWSAKAGNAARPELATPNLGNTSGGPAY</sequence>
<proteinExistence type="predicted"/>
<dbReference type="Proteomes" id="UP001349262">
    <property type="component" value="Unassembled WGS sequence"/>
</dbReference>
<evidence type="ECO:0000313" key="3">
    <source>
        <dbReference type="EMBL" id="MEE7457376.1"/>
    </source>
</evidence>
<name>A0ABU7T9S6_9HYPH</name>
<organism evidence="3 4">
    <name type="scientific">Methylobacterium radiotolerans</name>
    <dbReference type="NCBI Taxonomy" id="31998"/>
    <lineage>
        <taxon>Bacteria</taxon>
        <taxon>Pseudomonadati</taxon>
        <taxon>Pseudomonadota</taxon>
        <taxon>Alphaproteobacteria</taxon>
        <taxon>Hyphomicrobiales</taxon>
        <taxon>Methylobacteriaceae</taxon>
        <taxon>Methylobacterium</taxon>
    </lineage>
</organism>
<comment type="caution">
    <text evidence="3">The sequence shown here is derived from an EMBL/GenBank/DDBJ whole genome shotgun (WGS) entry which is preliminary data.</text>
</comment>
<feature type="signal peptide" evidence="2">
    <location>
        <begin position="1"/>
        <end position="20"/>
    </location>
</feature>
<gene>
    <name evidence="3" type="ORF">MRSR164_11465</name>
</gene>
<dbReference type="EMBL" id="MLBY01000004">
    <property type="protein sequence ID" value="MEE7457376.1"/>
    <property type="molecule type" value="Genomic_DNA"/>
</dbReference>
<evidence type="ECO:0000256" key="2">
    <source>
        <dbReference type="SAM" id="SignalP"/>
    </source>
</evidence>
<evidence type="ECO:0000256" key="1">
    <source>
        <dbReference type="SAM" id="MobiDB-lite"/>
    </source>
</evidence>
<feature type="region of interest" description="Disordered" evidence="1">
    <location>
        <begin position="56"/>
        <end position="86"/>
    </location>
</feature>
<reference evidence="3 4" key="1">
    <citation type="journal article" date="2012" name="Genet. Mol. Biol.">
        <title>Analysis of 16S rRNA and mxaF genes revealing insights into Methylobacterium niche-specific plant association.</title>
        <authorList>
            <person name="Dourado M.N."/>
            <person name="Andreote F.D."/>
            <person name="Dini-Andreote F."/>
            <person name="Conti R."/>
            <person name="Araujo J.M."/>
            <person name="Araujo W.L."/>
        </authorList>
    </citation>
    <scope>NUCLEOTIDE SEQUENCE [LARGE SCALE GENOMIC DNA]</scope>
    <source>
        <strain evidence="3 4">SR1.6/4</strain>
    </source>
</reference>